<dbReference type="GO" id="GO:0003978">
    <property type="term" value="F:UDP-glucose 4-epimerase activity"/>
    <property type="evidence" value="ECO:0007669"/>
    <property type="project" value="UniProtKB-UniRule"/>
</dbReference>
<keyword evidence="8 9" id="KW-0413">Isomerase</keyword>
<dbReference type="eggNOG" id="COG1087">
    <property type="taxonomic scope" value="Bacteria"/>
</dbReference>
<dbReference type="PANTHER" id="PTHR43725">
    <property type="entry name" value="UDP-GLUCOSE 4-EPIMERASE"/>
    <property type="match status" value="1"/>
</dbReference>
<accession>U6RLT6</accession>
<dbReference type="GO" id="GO:0005829">
    <property type="term" value="C:cytosol"/>
    <property type="evidence" value="ECO:0007669"/>
    <property type="project" value="TreeGrafter"/>
</dbReference>
<dbReference type="EC" id="5.1.3.2" evidence="5 9"/>
<dbReference type="PATRIC" id="fig|1121098.3.peg.829"/>
<evidence type="ECO:0000256" key="8">
    <source>
        <dbReference type="ARBA" id="ARBA00023235"/>
    </source>
</evidence>
<evidence type="ECO:0000313" key="11">
    <source>
        <dbReference type="EMBL" id="EOA57002.1"/>
    </source>
</evidence>
<dbReference type="AlphaFoldDB" id="U6RLT6"/>
<evidence type="ECO:0000256" key="3">
    <source>
        <dbReference type="ARBA" id="ARBA00004947"/>
    </source>
</evidence>
<evidence type="ECO:0000256" key="7">
    <source>
        <dbReference type="ARBA" id="ARBA00023027"/>
    </source>
</evidence>
<dbReference type="InterPro" id="IPR005886">
    <property type="entry name" value="UDP_G4E"/>
</dbReference>
<dbReference type="Gene3D" id="3.90.25.10">
    <property type="entry name" value="UDP-galactose 4-epimerase, domain 1"/>
    <property type="match status" value="1"/>
</dbReference>
<sequence length="344" mass="37991">MKKRILVTGGTGYIGSHTVVELQQSGYDVVIVDNLSNSNADVVDNIEKVTGIRPAFEKLDCLDYEGMDKLFTKYAGIEGIIHFAASKAVGESCQKPLLYYRNNLVSLINLLELMPKHNVKGIIFSSSCTVYGQPDTLPVTEAAPIKKAESPYGNTKQINEEIIRDTVASGSPVHAIMLRYFNPIGAHPSALIGELPNGVPQNLLPYVTQTAMGIREQLSVFGDDYDTPDGSCIRDYIYVVDLAKAHVIAMDRILNDKQKESVEVFNIGTGRGLSVLELLNKFEAATGVKVNYKIVGRRQGDIVKVWADPTFANEELGWQAKATIEETLKSAWNWQVKLRERGIQ</sequence>
<keyword evidence="12" id="KW-1185">Reference proteome</keyword>
<evidence type="ECO:0000256" key="9">
    <source>
        <dbReference type="RuleBase" id="RU366046"/>
    </source>
</evidence>
<evidence type="ECO:0000256" key="6">
    <source>
        <dbReference type="ARBA" id="ARBA00018569"/>
    </source>
</evidence>
<comment type="pathway">
    <text evidence="3 9">Carbohydrate metabolism; galactose metabolism.</text>
</comment>
<dbReference type="PANTHER" id="PTHR43725:SF47">
    <property type="entry name" value="UDP-GLUCOSE 4-EPIMERASE"/>
    <property type="match status" value="1"/>
</dbReference>
<comment type="cofactor">
    <cofactor evidence="2 9">
        <name>NAD(+)</name>
        <dbReference type="ChEBI" id="CHEBI:57540"/>
    </cofactor>
</comment>
<dbReference type="Pfam" id="PF16363">
    <property type="entry name" value="GDP_Man_Dehyd"/>
    <property type="match status" value="1"/>
</dbReference>
<dbReference type="EMBL" id="AQHY01000009">
    <property type="protein sequence ID" value="EOA57002.1"/>
    <property type="molecule type" value="Genomic_DNA"/>
</dbReference>
<protein>
    <recommendedName>
        <fullName evidence="6 9">UDP-glucose 4-epimerase</fullName>
        <ecNumber evidence="5 9">5.1.3.2</ecNumber>
    </recommendedName>
</protein>
<dbReference type="InterPro" id="IPR016040">
    <property type="entry name" value="NAD(P)-bd_dom"/>
</dbReference>
<dbReference type="OrthoDB" id="9811743at2"/>
<proteinExistence type="inferred from homology"/>
<dbReference type="UniPathway" id="UPA00214"/>
<evidence type="ECO:0000256" key="5">
    <source>
        <dbReference type="ARBA" id="ARBA00013189"/>
    </source>
</evidence>
<feature type="domain" description="NAD(P)-binding" evidence="10">
    <location>
        <begin position="6"/>
        <end position="329"/>
    </location>
</feature>
<evidence type="ECO:0000256" key="1">
    <source>
        <dbReference type="ARBA" id="ARBA00000083"/>
    </source>
</evidence>
<dbReference type="FunFam" id="3.40.50.720:FF:000254">
    <property type="entry name" value="UDP-glucose 4-epimerase GalE"/>
    <property type="match status" value="1"/>
</dbReference>
<evidence type="ECO:0000256" key="4">
    <source>
        <dbReference type="ARBA" id="ARBA00007637"/>
    </source>
</evidence>
<dbReference type="Gene3D" id="3.40.50.720">
    <property type="entry name" value="NAD(P)-binding Rossmann-like Domain"/>
    <property type="match status" value="1"/>
</dbReference>
<comment type="caution">
    <text evidence="11">The sequence shown here is derived from an EMBL/GenBank/DDBJ whole genome shotgun (WGS) entry which is preliminary data.</text>
</comment>
<dbReference type="SUPFAM" id="SSF51735">
    <property type="entry name" value="NAD(P)-binding Rossmann-fold domains"/>
    <property type="match status" value="1"/>
</dbReference>
<evidence type="ECO:0000313" key="12">
    <source>
        <dbReference type="Proteomes" id="UP000017831"/>
    </source>
</evidence>
<dbReference type="HOGENOM" id="CLU_007383_1_10_10"/>
<dbReference type="GeneID" id="60063144"/>
<dbReference type="NCBIfam" id="TIGR01179">
    <property type="entry name" value="galE"/>
    <property type="match status" value="1"/>
</dbReference>
<keyword evidence="9" id="KW-0119">Carbohydrate metabolism</keyword>
<dbReference type="InterPro" id="IPR036291">
    <property type="entry name" value="NAD(P)-bd_dom_sf"/>
</dbReference>
<keyword evidence="7 9" id="KW-0520">NAD</keyword>
<evidence type="ECO:0000259" key="10">
    <source>
        <dbReference type="Pfam" id="PF16363"/>
    </source>
</evidence>
<dbReference type="CDD" id="cd05247">
    <property type="entry name" value="UDP_G4E_1_SDR_e"/>
    <property type="match status" value="1"/>
</dbReference>
<comment type="catalytic activity">
    <reaction evidence="1 9">
        <text>UDP-alpha-D-glucose = UDP-alpha-D-galactose</text>
        <dbReference type="Rhea" id="RHEA:22168"/>
        <dbReference type="ChEBI" id="CHEBI:58885"/>
        <dbReference type="ChEBI" id="CHEBI:66914"/>
        <dbReference type="EC" id="5.1.3.2"/>
    </reaction>
</comment>
<dbReference type="Proteomes" id="UP000017831">
    <property type="component" value="Unassembled WGS sequence"/>
</dbReference>
<evidence type="ECO:0000256" key="2">
    <source>
        <dbReference type="ARBA" id="ARBA00001911"/>
    </source>
</evidence>
<reference evidence="11 12" key="1">
    <citation type="submission" date="2013-04" db="EMBL/GenBank/DDBJ databases">
        <title>The Genome Sequence of Bacteroides massiliensis DSM 17679.</title>
        <authorList>
            <consortium name="The Broad Institute Genomics Platform"/>
            <person name="Earl A."/>
            <person name="Ward D."/>
            <person name="Feldgarden M."/>
            <person name="Gevers D."/>
            <person name="Martens E."/>
            <person name="Fenner L."/>
            <person name="Roux V."/>
            <person name="Mallet M.N."/>
            <person name="Raoult D."/>
            <person name="Walker B."/>
            <person name="Young S."/>
            <person name="Zeng Q."/>
            <person name="Gargeya S."/>
            <person name="Fitzgerald M."/>
            <person name="Haas B."/>
            <person name="Abouelleil A."/>
            <person name="Allen A.W."/>
            <person name="Alvarado L."/>
            <person name="Arachchi H.M."/>
            <person name="Berlin A.M."/>
            <person name="Chapman S.B."/>
            <person name="Gainer-Dewar J."/>
            <person name="Goldberg J."/>
            <person name="Griggs A."/>
            <person name="Gujja S."/>
            <person name="Hansen M."/>
            <person name="Howarth C."/>
            <person name="Imamovic A."/>
            <person name="Ireland A."/>
            <person name="Larimer J."/>
            <person name="McCowan C."/>
            <person name="Murphy C."/>
            <person name="Pearson M."/>
            <person name="Poon T.W."/>
            <person name="Priest M."/>
            <person name="Roberts A."/>
            <person name="Saif S."/>
            <person name="Shea T."/>
            <person name="Sisk P."/>
            <person name="Sykes S."/>
            <person name="Wortman J."/>
            <person name="Nusbaum C."/>
            <person name="Birren B."/>
        </authorList>
    </citation>
    <scope>NUCLEOTIDE SEQUENCE [LARGE SCALE GENOMIC DNA]</scope>
    <source>
        <strain evidence="12">B84634 / Timone 84634 / DSM 17679 / JCM 13223</strain>
    </source>
</reference>
<gene>
    <name evidence="11" type="ORF">HMPREF1534_00813</name>
</gene>
<organism evidence="11 12">
    <name type="scientific">Phocaeicola massiliensis B84634 = Timone 84634 = DSM 17679 = JCM 13223</name>
    <dbReference type="NCBI Taxonomy" id="1121098"/>
    <lineage>
        <taxon>Bacteria</taxon>
        <taxon>Pseudomonadati</taxon>
        <taxon>Bacteroidota</taxon>
        <taxon>Bacteroidia</taxon>
        <taxon>Bacteroidales</taxon>
        <taxon>Bacteroidaceae</taxon>
        <taxon>Phocaeicola</taxon>
    </lineage>
</organism>
<dbReference type="GO" id="GO:0006012">
    <property type="term" value="P:galactose metabolic process"/>
    <property type="evidence" value="ECO:0007669"/>
    <property type="project" value="UniProtKB-UniPathway"/>
</dbReference>
<name>U6RLT6_9BACT</name>
<comment type="similarity">
    <text evidence="4 9">Belongs to the NAD(P)-dependent epimerase/dehydratase family.</text>
</comment>
<dbReference type="STRING" id="1121098.HMPREF1534_00813"/>
<dbReference type="RefSeq" id="WP_005937417.1">
    <property type="nucleotide sequence ID" value="NZ_KB890321.1"/>
</dbReference>
<comment type="subunit">
    <text evidence="9">Homodimer.</text>
</comment>